<dbReference type="Proteomes" id="UP000469452">
    <property type="component" value="Unassembled WGS sequence"/>
</dbReference>
<feature type="compositionally biased region" description="Basic residues" evidence="1">
    <location>
        <begin position="38"/>
        <end position="49"/>
    </location>
</feature>
<organism evidence="2 3">
    <name type="scientific">Aphanomyces astaci</name>
    <name type="common">Crayfish plague agent</name>
    <dbReference type="NCBI Taxonomy" id="112090"/>
    <lineage>
        <taxon>Eukaryota</taxon>
        <taxon>Sar</taxon>
        <taxon>Stramenopiles</taxon>
        <taxon>Oomycota</taxon>
        <taxon>Saprolegniomycetes</taxon>
        <taxon>Saprolegniales</taxon>
        <taxon>Verrucalvaceae</taxon>
        <taxon>Aphanomyces</taxon>
    </lineage>
</organism>
<dbReference type="AlphaFoldDB" id="A0A6A5B0I7"/>
<accession>A0A6A5B0I7</accession>
<feature type="region of interest" description="Disordered" evidence="1">
    <location>
        <begin position="21"/>
        <end position="49"/>
    </location>
</feature>
<evidence type="ECO:0000313" key="3">
    <source>
        <dbReference type="Proteomes" id="UP000469452"/>
    </source>
</evidence>
<evidence type="ECO:0000313" key="2">
    <source>
        <dbReference type="EMBL" id="KAF0775553.1"/>
    </source>
</evidence>
<dbReference type="EMBL" id="VJMI01001385">
    <property type="protein sequence ID" value="KAF0775553.1"/>
    <property type="molecule type" value="Genomic_DNA"/>
</dbReference>
<protein>
    <submittedName>
        <fullName evidence="2">Uncharacterized protein</fullName>
    </submittedName>
</protein>
<name>A0A6A5B0I7_APHAT</name>
<reference evidence="2 3" key="1">
    <citation type="submission" date="2019-06" db="EMBL/GenBank/DDBJ databases">
        <title>Genomics analysis of Aphanomyces spp. identifies a new class of oomycete effector associated with host adaptation.</title>
        <authorList>
            <person name="Gaulin E."/>
        </authorList>
    </citation>
    <scope>NUCLEOTIDE SEQUENCE [LARGE SCALE GENOMIC DNA]</scope>
    <source>
        <strain evidence="2 3">E</strain>
    </source>
</reference>
<gene>
    <name evidence="2" type="ORF">AaE_000747</name>
</gene>
<evidence type="ECO:0000256" key="1">
    <source>
        <dbReference type="SAM" id="MobiDB-lite"/>
    </source>
</evidence>
<sequence length="275" mass="29592">MSPGETTVWWRWVRGKARSSPALEDRARQAGAGGRRVQAQHHRRQHRGRSVVLAQDPALPGVGADQWPILQERVVGQWQICVCRARKNKVEGIWNSIKTSSPNWTQLNGGLRQVVVAHGRLVGLDPWNQLFTASTGTIKLQLILPPPIILSQISYDGQRVCGITTASTILRTAFDPSKPLDWYPVPGSNIAVVSVQGNNVFASTTDSTLLLNSTRPVTTVAPTTTLAPTTTVVPTTTLALTTTVAPTTILAPTTTAAPSPTLAPTDGEIRSKAFC</sequence>
<proteinExistence type="predicted"/>
<dbReference type="VEuPathDB" id="FungiDB:H257_02774"/>
<comment type="caution">
    <text evidence="2">The sequence shown here is derived from an EMBL/GenBank/DDBJ whole genome shotgun (WGS) entry which is preliminary data.</text>
</comment>